<organism evidence="2 3">
    <name type="scientific">Lactiplantibacillus pentosus</name>
    <name type="common">Lactobacillus pentosus</name>
    <dbReference type="NCBI Taxonomy" id="1589"/>
    <lineage>
        <taxon>Bacteria</taxon>
        <taxon>Bacillati</taxon>
        <taxon>Bacillota</taxon>
        <taxon>Bacilli</taxon>
        <taxon>Lactobacillales</taxon>
        <taxon>Lactobacillaceae</taxon>
        <taxon>Lactiplantibacillus</taxon>
    </lineage>
</organism>
<feature type="transmembrane region" description="Helical" evidence="1">
    <location>
        <begin position="115"/>
        <end position="142"/>
    </location>
</feature>
<keyword evidence="1" id="KW-0472">Membrane</keyword>
<evidence type="ECO:0000313" key="2">
    <source>
        <dbReference type="EMBL" id="MDT6991153.1"/>
    </source>
</evidence>
<evidence type="ECO:0000256" key="1">
    <source>
        <dbReference type="SAM" id="Phobius"/>
    </source>
</evidence>
<proteinExistence type="predicted"/>
<keyword evidence="1" id="KW-0812">Transmembrane</keyword>
<dbReference type="KEGG" id="lpg:BB562_10365"/>
<dbReference type="Proteomes" id="UP001267003">
    <property type="component" value="Unassembled WGS sequence"/>
</dbReference>
<gene>
    <name evidence="2" type="ORF">RI536_13905</name>
</gene>
<evidence type="ECO:0000313" key="3">
    <source>
        <dbReference type="Proteomes" id="UP001267003"/>
    </source>
</evidence>
<protein>
    <recommendedName>
        <fullName evidence="4">DUF2062 domain-containing protein</fullName>
    </recommendedName>
</protein>
<accession>A0AAW8VWH7</accession>
<feature type="transmembrane region" description="Helical" evidence="1">
    <location>
        <begin position="41"/>
        <end position="60"/>
    </location>
</feature>
<comment type="caution">
    <text evidence="2">The sequence shown here is derived from an EMBL/GenBank/DDBJ whole genome shotgun (WGS) entry which is preliminary data.</text>
</comment>
<dbReference type="RefSeq" id="WP_101873720.1">
    <property type="nucleotide sequence ID" value="NZ_CP016491.1"/>
</dbReference>
<sequence>MKKLVMLVGADYIRCALFTIIAVYAVTASPTGQFKFHWTLMNGYLLSAYFFAHPLLMALVPKLTRHPFQLISAASKSLHQTTGNHQSLTEIYHNALNPVISRDMLLAKNEYQDDLMGITIAFIIHGCLQLLAWPLVVIISAWRGVRYLWQIRQR</sequence>
<dbReference type="EMBL" id="JAVLAQ010000002">
    <property type="protein sequence ID" value="MDT6991153.1"/>
    <property type="molecule type" value="Genomic_DNA"/>
</dbReference>
<keyword evidence="1" id="KW-1133">Transmembrane helix</keyword>
<reference evidence="2" key="1">
    <citation type="submission" date="2023-08" db="EMBL/GenBank/DDBJ databases">
        <authorList>
            <person name="Page C.A."/>
            <person name="Perez-Diaz I.M."/>
        </authorList>
    </citation>
    <scope>NUCLEOTIDE SEQUENCE</scope>
    <source>
        <strain evidence="2">7.8.46</strain>
    </source>
</reference>
<name>A0AAW8VWH7_LACPE</name>
<evidence type="ECO:0008006" key="4">
    <source>
        <dbReference type="Google" id="ProtNLM"/>
    </source>
</evidence>
<dbReference type="AlphaFoldDB" id="A0AAW8VWH7"/>
<feature type="transmembrane region" description="Helical" evidence="1">
    <location>
        <begin position="12"/>
        <end position="29"/>
    </location>
</feature>